<dbReference type="InterPro" id="IPR045247">
    <property type="entry name" value="Oye-like"/>
</dbReference>
<dbReference type="PANTHER" id="PTHR22893">
    <property type="entry name" value="NADH OXIDOREDUCTASE-RELATED"/>
    <property type="match status" value="1"/>
</dbReference>
<dbReference type="GO" id="GO:0005829">
    <property type="term" value="C:cytosol"/>
    <property type="evidence" value="ECO:0007669"/>
    <property type="project" value="UniProtKB-ARBA"/>
</dbReference>
<sequence length="412" mass="45652">MAVTDTSPLSPEDAHLTRPSLFAPLKVGNMLLAHRVVMSPLTRSRSPAGIPLPELAELYYSQRASPGGLIISEGCHPSVILTTFQGGSYDGVPGIYTPEQVRAWKKITDAVHEKGGYIFCQLWHTGRTALPMQIGGRLPLSSSSASRCPFPNRMVPSREPQECVIPKEMTREDMHDTIEDHVHAAQCAIEAGFDGVEIQGANGYLVDQFLCDNINRRADSYGGPVSNRARFPLELLDAVVAAVGPERTATRFSPFGTFQGAGDSDPLATFSYMLAEVDKRGLAYVCLTDPRSDLFLSIDDKLKQAYDMPWAQRMTEAERRAKISLRYFRGSLKSTVMFANGRFDGENCFAPVAEGDVDGVVFGRWFISNPDLPERLRLGKKLAMYVPKQFYTPGHEGYTDYPTWELEVRSEL</sequence>
<evidence type="ECO:0000313" key="6">
    <source>
        <dbReference type="Proteomes" id="UP000799772"/>
    </source>
</evidence>
<comment type="cofactor">
    <cofactor evidence="1">
        <name>FMN</name>
        <dbReference type="ChEBI" id="CHEBI:58210"/>
    </cofactor>
</comment>
<dbReference type="Gene3D" id="3.20.20.70">
    <property type="entry name" value="Aldolase class I"/>
    <property type="match status" value="1"/>
</dbReference>
<protein>
    <submittedName>
        <fullName evidence="5">NADH-flavin oxidoreductase/NADH oxidase</fullName>
    </submittedName>
</protein>
<evidence type="ECO:0000256" key="3">
    <source>
        <dbReference type="ARBA" id="ARBA00023002"/>
    </source>
</evidence>
<proteinExistence type="inferred from homology"/>
<evidence type="ECO:0000256" key="1">
    <source>
        <dbReference type="ARBA" id="ARBA00001917"/>
    </source>
</evidence>
<name>A0A9P4IM78_9PEZI</name>
<dbReference type="OrthoDB" id="276546at2759"/>
<evidence type="ECO:0000256" key="2">
    <source>
        <dbReference type="ARBA" id="ARBA00005979"/>
    </source>
</evidence>
<evidence type="ECO:0000259" key="4">
    <source>
        <dbReference type="Pfam" id="PF00724"/>
    </source>
</evidence>
<comment type="caution">
    <text evidence="5">The sequence shown here is derived from an EMBL/GenBank/DDBJ whole genome shotgun (WGS) entry which is preliminary data.</text>
</comment>
<dbReference type="GO" id="GO:0010181">
    <property type="term" value="F:FMN binding"/>
    <property type="evidence" value="ECO:0007669"/>
    <property type="project" value="InterPro"/>
</dbReference>
<dbReference type="PANTHER" id="PTHR22893:SF91">
    <property type="entry name" value="NADPH DEHYDROGENASE 2-RELATED"/>
    <property type="match status" value="1"/>
</dbReference>
<reference evidence="5" key="1">
    <citation type="journal article" date="2020" name="Stud. Mycol.">
        <title>101 Dothideomycetes genomes: a test case for predicting lifestyles and emergence of pathogens.</title>
        <authorList>
            <person name="Haridas S."/>
            <person name="Albert R."/>
            <person name="Binder M."/>
            <person name="Bloem J."/>
            <person name="Labutti K."/>
            <person name="Salamov A."/>
            <person name="Andreopoulos B."/>
            <person name="Baker S."/>
            <person name="Barry K."/>
            <person name="Bills G."/>
            <person name="Bluhm B."/>
            <person name="Cannon C."/>
            <person name="Castanera R."/>
            <person name="Culley D."/>
            <person name="Daum C."/>
            <person name="Ezra D."/>
            <person name="Gonzalez J."/>
            <person name="Henrissat B."/>
            <person name="Kuo A."/>
            <person name="Liang C."/>
            <person name="Lipzen A."/>
            <person name="Lutzoni F."/>
            <person name="Magnuson J."/>
            <person name="Mondo S."/>
            <person name="Nolan M."/>
            <person name="Ohm R."/>
            <person name="Pangilinan J."/>
            <person name="Park H.-J."/>
            <person name="Ramirez L."/>
            <person name="Alfaro M."/>
            <person name="Sun H."/>
            <person name="Tritt A."/>
            <person name="Yoshinaga Y."/>
            <person name="Zwiers L.-H."/>
            <person name="Turgeon B."/>
            <person name="Goodwin S."/>
            <person name="Spatafora J."/>
            <person name="Crous P."/>
            <person name="Grigoriev I."/>
        </authorList>
    </citation>
    <scope>NUCLEOTIDE SEQUENCE</scope>
    <source>
        <strain evidence="5">CBS 133067</strain>
    </source>
</reference>
<keyword evidence="3" id="KW-0560">Oxidoreductase</keyword>
<comment type="similarity">
    <text evidence="2">Belongs to the NADH:flavin oxidoreductase/NADH oxidase family.</text>
</comment>
<dbReference type="Pfam" id="PF00724">
    <property type="entry name" value="Oxidored_FMN"/>
    <property type="match status" value="1"/>
</dbReference>
<dbReference type="InterPro" id="IPR001155">
    <property type="entry name" value="OxRdtase_FMN_N"/>
</dbReference>
<evidence type="ECO:0000313" key="5">
    <source>
        <dbReference type="EMBL" id="KAF2102337.1"/>
    </source>
</evidence>
<dbReference type="GO" id="GO:0016628">
    <property type="term" value="F:oxidoreductase activity, acting on the CH-CH group of donors, NAD or NADP as acceptor"/>
    <property type="evidence" value="ECO:0007669"/>
    <property type="project" value="UniProtKB-ARBA"/>
</dbReference>
<dbReference type="Proteomes" id="UP000799772">
    <property type="component" value="Unassembled WGS sequence"/>
</dbReference>
<accession>A0A9P4IM78</accession>
<dbReference type="InterPro" id="IPR013785">
    <property type="entry name" value="Aldolase_TIM"/>
</dbReference>
<dbReference type="AlphaFoldDB" id="A0A9P4IM78"/>
<dbReference type="EMBL" id="ML978123">
    <property type="protein sequence ID" value="KAF2102337.1"/>
    <property type="molecule type" value="Genomic_DNA"/>
</dbReference>
<keyword evidence="6" id="KW-1185">Reference proteome</keyword>
<organism evidence="5 6">
    <name type="scientific">Rhizodiscina lignyota</name>
    <dbReference type="NCBI Taxonomy" id="1504668"/>
    <lineage>
        <taxon>Eukaryota</taxon>
        <taxon>Fungi</taxon>
        <taxon>Dikarya</taxon>
        <taxon>Ascomycota</taxon>
        <taxon>Pezizomycotina</taxon>
        <taxon>Dothideomycetes</taxon>
        <taxon>Pleosporomycetidae</taxon>
        <taxon>Aulographales</taxon>
        <taxon>Rhizodiscinaceae</taxon>
        <taxon>Rhizodiscina</taxon>
    </lineage>
</organism>
<dbReference type="SUPFAM" id="SSF51395">
    <property type="entry name" value="FMN-linked oxidoreductases"/>
    <property type="match status" value="1"/>
</dbReference>
<dbReference type="FunFam" id="3.20.20.70:FF:000059">
    <property type="entry name" value="N-ethylmaleimide reductase, FMN-linked"/>
    <property type="match status" value="1"/>
</dbReference>
<dbReference type="CDD" id="cd02933">
    <property type="entry name" value="OYE_like_FMN"/>
    <property type="match status" value="1"/>
</dbReference>
<feature type="domain" description="NADH:flavin oxidoreductase/NADH oxidase N-terminal" evidence="4">
    <location>
        <begin position="20"/>
        <end position="379"/>
    </location>
</feature>
<gene>
    <name evidence="5" type="ORF">NA57DRAFT_64839</name>
</gene>